<dbReference type="Pfam" id="PF13517">
    <property type="entry name" value="FG-GAP_3"/>
    <property type="match status" value="4"/>
</dbReference>
<dbReference type="InterPro" id="IPR027039">
    <property type="entry name" value="Crtac1"/>
</dbReference>
<evidence type="ECO:0000259" key="2">
    <source>
        <dbReference type="Pfam" id="PF07593"/>
    </source>
</evidence>
<evidence type="ECO:0000313" key="4">
    <source>
        <dbReference type="Proteomes" id="UP000199564"/>
    </source>
</evidence>
<feature type="domain" description="ASPIC/UnbV" evidence="2">
    <location>
        <begin position="529"/>
        <end position="595"/>
    </location>
</feature>
<gene>
    <name evidence="3" type="ORF">SAMN04488519_104269</name>
</gene>
<dbReference type="PANTHER" id="PTHR16026">
    <property type="entry name" value="CARTILAGE ACIDIC PROTEIN 1"/>
    <property type="match status" value="1"/>
</dbReference>
<dbReference type="Gene3D" id="2.130.10.130">
    <property type="entry name" value="Integrin alpha, N-terminal"/>
    <property type="match status" value="4"/>
</dbReference>
<protein>
    <submittedName>
        <fullName evidence="3">Repeat domain-containing protein</fullName>
    </submittedName>
</protein>
<dbReference type="InterPro" id="IPR013517">
    <property type="entry name" value="FG-GAP"/>
</dbReference>
<accession>A0A1I5F8N8</accession>
<dbReference type="Pfam" id="PF07593">
    <property type="entry name" value="UnbV_ASPIC"/>
    <property type="match status" value="1"/>
</dbReference>
<proteinExistence type="predicted"/>
<dbReference type="EMBL" id="FOVW01000004">
    <property type="protein sequence ID" value="SFO20135.1"/>
    <property type="molecule type" value="Genomic_DNA"/>
</dbReference>
<reference evidence="4" key="1">
    <citation type="submission" date="2016-10" db="EMBL/GenBank/DDBJ databases">
        <authorList>
            <person name="Varghese N."/>
            <person name="Submissions S."/>
        </authorList>
    </citation>
    <scope>NUCLEOTIDE SEQUENCE [LARGE SCALE GENOMIC DNA]</scope>
    <source>
        <strain evidence="4">DSM 15282</strain>
    </source>
</reference>
<sequence length="1099" mass="122403">MLQKSGNMTITKFWRFTGCILAITLLSCKKEEKKEKLFELLSAQETGIDFQNNLTSSPEINILEYLYFYNGGGVAAGDINNDGLVDLVFTGNQVPNRLYLNKGNFQFEDITESSGIYEEGSWSNGATFADVNGDGLLDLYISQVGDYKGIQGKNRLYINQGDLTFIELGEQYGVDFKGFGTHAVFFDYDRDGDLDLYLLNHGVKSPEVFAKSENRVIADEGGDKLLKNLASEGQRGFVDVTEEAGIYSSVLGFGLGVSIEDFNQDGWLDIYVSNDFTENDYLYINQQDGTFLESLQSIISNTSRYSMGNDAADIDGDGYPDIFTTDMLPEDPEIWMKSVGEDKAEVYSIKKQFNYGDQYVRNHLQLNTGKGEFSEVALYAEVFASDWSWSPLIFDMDNDGLMDIHVTNGIVKRPNDLDFIQYSQEADPNLKMDELRKRQIEMLPSVQLPNYTFHNQGNLKFKPKAKEFGLDQASYSNGSTYADLDNDGDLDLIVNNLNQPAFIYRNKSESFGHNYISVELKSAGNNPFAIGAEVKVITPEKKYRQLLSTSRGFQSGTSTNLIFGLGKVDKIDAIQVRWPDGTFEQFEGLSSNQKHLLIKGGGKEFIPEGRISEANNSNFSISWSHQEKNELDETKREYLIPRSFAAEGPASASADINGDGLTDIFLGGAKDQAGAFFLQKEDGSFEPIESKSFSQLAKAEDVVAAFEDFNGDGYLDLYVGSGGNEYEADNLFIFDRILYGNGKGNFAFFPNALPPIGQNTSSLAIHDINGDGFPDIFVGASVLTGDYGASPYSYLLINNGRGQFRDQTREWFGVGKDLGMIQDATWSDLDGDGAKELILSGDWQGIRVFKNNGKQLVEIFPGGLEKSAGWVNEIIVEDINGDGLKDLLVGNLGLNSKLKASHEKPVVFYHHDFDGNGQADPLIFHYMGEKLVPFATRDDLIKQIPGVKRMHSSYQEYAKISKPEDLFGKDIIGKLSPKYAYEFRSGVYFQKEDGTFEFEAFPWQAQLSPIKDMKWNAAAQTLWIVGNDSGFRVDLGKNTSSSNLKLQWTEGGWKVSKEENKVPSQAELRRIEQIKSLTNSYIIGISNNGPVYFLGNSEN</sequence>
<dbReference type="STRING" id="226506.SAMN04488519_104269"/>
<dbReference type="InterPro" id="IPR028994">
    <property type="entry name" value="Integrin_alpha_N"/>
</dbReference>
<dbReference type="SUPFAM" id="SSF69318">
    <property type="entry name" value="Integrin alpha N-terminal domain"/>
    <property type="match status" value="2"/>
</dbReference>
<evidence type="ECO:0000256" key="1">
    <source>
        <dbReference type="ARBA" id="ARBA00022729"/>
    </source>
</evidence>
<dbReference type="Proteomes" id="UP000199564">
    <property type="component" value="Unassembled WGS sequence"/>
</dbReference>
<dbReference type="PANTHER" id="PTHR16026:SF0">
    <property type="entry name" value="CARTILAGE ACIDIC PROTEIN 1"/>
    <property type="match status" value="1"/>
</dbReference>
<organism evidence="3 4">
    <name type="scientific">Algoriphagus ornithinivorans</name>
    <dbReference type="NCBI Taxonomy" id="226506"/>
    <lineage>
        <taxon>Bacteria</taxon>
        <taxon>Pseudomonadati</taxon>
        <taxon>Bacteroidota</taxon>
        <taxon>Cytophagia</taxon>
        <taxon>Cytophagales</taxon>
        <taxon>Cyclobacteriaceae</taxon>
        <taxon>Algoriphagus</taxon>
    </lineage>
</organism>
<dbReference type="PROSITE" id="PS51257">
    <property type="entry name" value="PROKAR_LIPOPROTEIN"/>
    <property type="match status" value="1"/>
</dbReference>
<dbReference type="AlphaFoldDB" id="A0A1I5F8N8"/>
<dbReference type="InterPro" id="IPR011519">
    <property type="entry name" value="UnbV_ASPIC"/>
</dbReference>
<evidence type="ECO:0000313" key="3">
    <source>
        <dbReference type="EMBL" id="SFO20135.1"/>
    </source>
</evidence>
<name>A0A1I5F8N8_9BACT</name>
<keyword evidence="4" id="KW-1185">Reference proteome</keyword>
<keyword evidence="1" id="KW-0732">Signal</keyword>